<evidence type="ECO:0000313" key="2">
    <source>
        <dbReference type="EMBL" id="GAA4688817.1"/>
    </source>
</evidence>
<dbReference type="SUPFAM" id="SSF53218">
    <property type="entry name" value="Molybdenum cofactor biosynthesis proteins"/>
    <property type="match status" value="1"/>
</dbReference>
<dbReference type="SMART" id="SM00852">
    <property type="entry name" value="MoCF_biosynth"/>
    <property type="match status" value="1"/>
</dbReference>
<dbReference type="PANTHER" id="PTHR13939">
    <property type="entry name" value="NICOTINAMIDE-NUCLEOTIDE AMIDOHYDROLASE PNCC"/>
    <property type="match status" value="1"/>
</dbReference>
<dbReference type="EMBL" id="BAABHM010000003">
    <property type="protein sequence ID" value="GAA4688817.1"/>
    <property type="molecule type" value="Genomic_DNA"/>
</dbReference>
<sequence>MRVALLVVGDEILDGSTTDSNSGWVCRQISGRGASVVRTAVVPDDPREIGQGLDFLLQVKPRLLITLGGLGPTRDDLTVGAVADYFGVRLAEHPDGARIVSERYAALAEAGRVRDTSSPAALQARAKMALLPKAAVALDNQVGAAPGVWFDVKERLSVLNLPGVPSELKYIFINEAGAHLQRVLGTGYFRSATIVTSTNDESELSASLAAFDEKHADPAIYLKSRAKRFGKDVRMQATISSRGSDLDDVIGRLAAAIEGFRSELTSASIEVQSVTFDE</sequence>
<dbReference type="InterPro" id="IPR036425">
    <property type="entry name" value="MoaB/Mog-like_dom_sf"/>
</dbReference>
<protein>
    <recommendedName>
        <fullName evidence="1">MoaB/Mog domain-containing protein</fullName>
    </recommendedName>
</protein>
<comment type="caution">
    <text evidence="2">The sequence shown here is derived from an EMBL/GenBank/DDBJ whole genome shotgun (WGS) entry which is preliminary data.</text>
</comment>
<keyword evidence="3" id="KW-1185">Reference proteome</keyword>
<feature type="domain" description="MoaB/Mog" evidence="1">
    <location>
        <begin position="4"/>
        <end position="183"/>
    </location>
</feature>
<organism evidence="2 3">
    <name type="scientific">Promicromonospora umidemergens</name>
    <dbReference type="NCBI Taxonomy" id="629679"/>
    <lineage>
        <taxon>Bacteria</taxon>
        <taxon>Bacillati</taxon>
        <taxon>Actinomycetota</taxon>
        <taxon>Actinomycetes</taxon>
        <taxon>Micrococcales</taxon>
        <taxon>Promicromonosporaceae</taxon>
        <taxon>Promicromonospora</taxon>
    </lineage>
</organism>
<dbReference type="Proteomes" id="UP001500843">
    <property type="component" value="Unassembled WGS sequence"/>
</dbReference>
<dbReference type="PANTHER" id="PTHR13939:SF0">
    <property type="entry name" value="NMN AMIDOHYDROLASE-LIKE PROTEIN YFAY"/>
    <property type="match status" value="1"/>
</dbReference>
<gene>
    <name evidence="2" type="ORF">GCM10023198_04090</name>
</gene>
<dbReference type="Pfam" id="PF00994">
    <property type="entry name" value="MoCF_biosynth"/>
    <property type="match status" value="1"/>
</dbReference>
<evidence type="ECO:0000313" key="3">
    <source>
        <dbReference type="Proteomes" id="UP001500843"/>
    </source>
</evidence>
<accession>A0ABP8WHC8</accession>
<dbReference type="RefSeq" id="WP_253871543.1">
    <property type="nucleotide sequence ID" value="NZ_BAABHM010000003.1"/>
</dbReference>
<reference evidence="3" key="1">
    <citation type="journal article" date="2019" name="Int. J. Syst. Evol. Microbiol.">
        <title>The Global Catalogue of Microorganisms (GCM) 10K type strain sequencing project: providing services to taxonomists for standard genome sequencing and annotation.</title>
        <authorList>
            <consortium name="The Broad Institute Genomics Platform"/>
            <consortium name="The Broad Institute Genome Sequencing Center for Infectious Disease"/>
            <person name="Wu L."/>
            <person name="Ma J."/>
        </authorList>
    </citation>
    <scope>NUCLEOTIDE SEQUENCE [LARGE SCALE GENOMIC DNA]</scope>
    <source>
        <strain evidence="3">JCM 17975</strain>
    </source>
</reference>
<dbReference type="InterPro" id="IPR050101">
    <property type="entry name" value="CinA"/>
</dbReference>
<dbReference type="Gene3D" id="3.40.980.10">
    <property type="entry name" value="MoaB/Mog-like domain"/>
    <property type="match status" value="1"/>
</dbReference>
<dbReference type="CDD" id="cd00885">
    <property type="entry name" value="cinA"/>
    <property type="match status" value="1"/>
</dbReference>
<name>A0ABP8WHC8_9MICO</name>
<proteinExistence type="predicted"/>
<evidence type="ECO:0000259" key="1">
    <source>
        <dbReference type="SMART" id="SM00852"/>
    </source>
</evidence>
<dbReference type="InterPro" id="IPR001453">
    <property type="entry name" value="MoaB/Mog_dom"/>
</dbReference>